<sequence>MTFPDTEWGNPGCKMIQTVAVVVAVGMAATEVSPSVLSDDDFPAAELLIIRQLNLIQWNKVRVDGRKAQSFPAPQL</sequence>
<proteinExistence type="predicted"/>
<dbReference type="AlphaFoldDB" id="A0A5B7GTR0"/>
<dbReference type="Proteomes" id="UP000324222">
    <property type="component" value="Unassembled WGS sequence"/>
</dbReference>
<accession>A0A5B7GTR0</accession>
<evidence type="ECO:0000313" key="1">
    <source>
        <dbReference type="EMBL" id="MPC60785.1"/>
    </source>
</evidence>
<evidence type="ECO:0000313" key="2">
    <source>
        <dbReference type="Proteomes" id="UP000324222"/>
    </source>
</evidence>
<organism evidence="1 2">
    <name type="scientific">Portunus trituberculatus</name>
    <name type="common">Swimming crab</name>
    <name type="synonym">Neptunus trituberculatus</name>
    <dbReference type="NCBI Taxonomy" id="210409"/>
    <lineage>
        <taxon>Eukaryota</taxon>
        <taxon>Metazoa</taxon>
        <taxon>Ecdysozoa</taxon>
        <taxon>Arthropoda</taxon>
        <taxon>Crustacea</taxon>
        <taxon>Multicrustacea</taxon>
        <taxon>Malacostraca</taxon>
        <taxon>Eumalacostraca</taxon>
        <taxon>Eucarida</taxon>
        <taxon>Decapoda</taxon>
        <taxon>Pleocyemata</taxon>
        <taxon>Brachyura</taxon>
        <taxon>Eubrachyura</taxon>
        <taxon>Portunoidea</taxon>
        <taxon>Portunidae</taxon>
        <taxon>Portuninae</taxon>
        <taxon>Portunus</taxon>
    </lineage>
</organism>
<name>A0A5B7GTR0_PORTR</name>
<gene>
    <name evidence="1" type="ORF">E2C01_054841</name>
</gene>
<keyword evidence="2" id="KW-1185">Reference proteome</keyword>
<protein>
    <submittedName>
        <fullName evidence="1">Uncharacterized protein</fullName>
    </submittedName>
</protein>
<reference evidence="1 2" key="1">
    <citation type="submission" date="2019-05" db="EMBL/GenBank/DDBJ databases">
        <title>Another draft genome of Portunus trituberculatus and its Hox gene families provides insights of decapod evolution.</title>
        <authorList>
            <person name="Jeong J.-H."/>
            <person name="Song I."/>
            <person name="Kim S."/>
            <person name="Choi T."/>
            <person name="Kim D."/>
            <person name="Ryu S."/>
            <person name="Kim W."/>
        </authorList>
    </citation>
    <scope>NUCLEOTIDE SEQUENCE [LARGE SCALE GENOMIC DNA]</scope>
    <source>
        <tissue evidence="1">Muscle</tissue>
    </source>
</reference>
<comment type="caution">
    <text evidence="1">The sequence shown here is derived from an EMBL/GenBank/DDBJ whole genome shotgun (WGS) entry which is preliminary data.</text>
</comment>
<dbReference type="EMBL" id="VSRR010017897">
    <property type="protein sequence ID" value="MPC60785.1"/>
    <property type="molecule type" value="Genomic_DNA"/>
</dbReference>